<dbReference type="KEGG" id="pgri:PgNI_10531"/>
<dbReference type="GeneID" id="41965410"/>
<reference evidence="2 3" key="1">
    <citation type="journal article" date="2019" name="Mol. Biol. Evol.">
        <title>Blast fungal genomes show frequent chromosomal changes, gene gains and losses, and effector gene turnover.</title>
        <authorList>
            <person name="Gomez Luciano L.B."/>
            <person name="Jason Tsai I."/>
            <person name="Chuma I."/>
            <person name="Tosa Y."/>
            <person name="Chen Y.H."/>
            <person name="Li J.Y."/>
            <person name="Li M.Y."/>
            <person name="Jade Lu M.Y."/>
            <person name="Nakayashiki H."/>
            <person name="Li W.H."/>
        </authorList>
    </citation>
    <scope>NUCLEOTIDE SEQUENCE [LARGE SCALE GENOMIC DNA]</scope>
    <source>
        <strain evidence="2 3">NI907</strain>
    </source>
</reference>
<proteinExistence type="predicted"/>
<reference evidence="3" key="3">
    <citation type="submission" date="2025-08" db="UniProtKB">
        <authorList>
            <consortium name="RefSeq"/>
        </authorList>
    </citation>
    <scope>IDENTIFICATION</scope>
    <source>
        <strain evidence="3">NI907</strain>
    </source>
</reference>
<reference evidence="3" key="2">
    <citation type="submission" date="2019-10" db="EMBL/GenBank/DDBJ databases">
        <authorList>
            <consortium name="NCBI Genome Project"/>
        </authorList>
    </citation>
    <scope>NUCLEOTIDE SEQUENCE</scope>
    <source>
        <strain evidence="3">NI907</strain>
    </source>
</reference>
<evidence type="ECO:0000313" key="2">
    <source>
        <dbReference type="Proteomes" id="UP000515153"/>
    </source>
</evidence>
<accession>A0A6P8AX87</accession>
<organism evidence="2 3">
    <name type="scientific">Pyricularia grisea</name>
    <name type="common">Crabgrass-specific blast fungus</name>
    <name type="synonym">Magnaporthe grisea</name>
    <dbReference type="NCBI Taxonomy" id="148305"/>
    <lineage>
        <taxon>Eukaryota</taxon>
        <taxon>Fungi</taxon>
        <taxon>Dikarya</taxon>
        <taxon>Ascomycota</taxon>
        <taxon>Pezizomycotina</taxon>
        <taxon>Sordariomycetes</taxon>
        <taxon>Sordariomycetidae</taxon>
        <taxon>Magnaporthales</taxon>
        <taxon>Pyriculariaceae</taxon>
        <taxon>Pyricularia</taxon>
    </lineage>
</organism>
<dbReference type="Proteomes" id="UP000515153">
    <property type="component" value="Chromosome VII"/>
</dbReference>
<keyword evidence="2" id="KW-1185">Reference proteome</keyword>
<evidence type="ECO:0000256" key="1">
    <source>
        <dbReference type="SAM" id="MobiDB-lite"/>
    </source>
</evidence>
<name>A0A6P8AX87_PYRGI</name>
<protein>
    <submittedName>
        <fullName evidence="3">Uncharacterized protein</fullName>
    </submittedName>
</protein>
<gene>
    <name evidence="3" type="ORF">PgNI_10531</name>
</gene>
<dbReference type="AlphaFoldDB" id="A0A6P8AX87"/>
<evidence type="ECO:0000313" key="3">
    <source>
        <dbReference type="RefSeq" id="XP_030979497.1"/>
    </source>
</evidence>
<sequence length="214" mass="23435">MSSVVKKHKSGPDQDESDPRIIRFTPGKGCQICRKLMAETKRRKTCVASLLDPIAETSVALEKGALKLLDTLDAIDGLRSGDPDTLVKIVSFLLRSDNPLTYSEQAENAGALGLLEWMANGHREVFEKACDDWLKAWDAANGNNKNGKTADGGLSEIMETCLLLQLLPHSSEVKLHAANVLLESRGVKDSVLPAAIVQQLNMVHRLAQEHIEEK</sequence>
<dbReference type="RefSeq" id="XP_030979497.1">
    <property type="nucleotide sequence ID" value="XM_031130502.1"/>
</dbReference>
<feature type="region of interest" description="Disordered" evidence="1">
    <location>
        <begin position="1"/>
        <end position="21"/>
    </location>
</feature>